<dbReference type="Pfam" id="PF11866">
    <property type="entry name" value="DUF3386"/>
    <property type="match status" value="1"/>
</dbReference>
<protein>
    <recommendedName>
        <fullName evidence="3">DUF3386 family protein</fullName>
    </recommendedName>
</protein>
<reference evidence="1 2" key="1">
    <citation type="submission" date="2020-07" db="EMBL/GenBank/DDBJ databases">
        <title>Genomic Encyclopedia of Type Strains, Phase IV (KMG-IV): sequencing the most valuable type-strain genomes for metagenomic binning, comparative biology and taxonomic classification.</title>
        <authorList>
            <person name="Goeker M."/>
        </authorList>
    </citation>
    <scope>NUCLEOTIDE SEQUENCE [LARGE SCALE GENOMIC DNA]</scope>
    <source>
        <strain evidence="1 2">DSM 45533</strain>
    </source>
</reference>
<dbReference type="InterPro" id="IPR021809">
    <property type="entry name" value="DUF3386"/>
</dbReference>
<dbReference type="Proteomes" id="UP000530928">
    <property type="component" value="Unassembled WGS sequence"/>
</dbReference>
<name>A0A7W0HQZ2_9ACTN</name>
<comment type="caution">
    <text evidence="1">The sequence shown here is derived from an EMBL/GenBank/DDBJ whole genome shotgun (WGS) entry which is preliminary data.</text>
</comment>
<evidence type="ECO:0000313" key="2">
    <source>
        <dbReference type="Proteomes" id="UP000530928"/>
    </source>
</evidence>
<evidence type="ECO:0008006" key="3">
    <source>
        <dbReference type="Google" id="ProtNLM"/>
    </source>
</evidence>
<sequence length="209" mass="23373">MSDARLVEQAHAATYRWPLDLAGFEAELVLTEDGRAHTGHLSVELRPGKPPKVSVTLEGAATDQVHWTTRQLTRIVTHRQESPFAKELTVVPEEREHPLGVLLKADDRFSSLFRVRGDWITEVTRTMADTVNRVFHLRRESAPDGRHLPAVLASTRSSLDGQIVQVELIEDTYAEVGGLMFPRSRSVISQSATGVHTRLIELNVKEVAR</sequence>
<dbReference type="AlphaFoldDB" id="A0A7W0HQZ2"/>
<gene>
    <name evidence="1" type="ORF">HNR30_003818</name>
</gene>
<dbReference type="EMBL" id="JACDUR010000004">
    <property type="protein sequence ID" value="MBA2892464.1"/>
    <property type="molecule type" value="Genomic_DNA"/>
</dbReference>
<accession>A0A7W0HQZ2</accession>
<proteinExistence type="predicted"/>
<organism evidence="1 2">
    <name type="scientific">Nonomuraea soli</name>
    <dbReference type="NCBI Taxonomy" id="1032476"/>
    <lineage>
        <taxon>Bacteria</taxon>
        <taxon>Bacillati</taxon>
        <taxon>Actinomycetota</taxon>
        <taxon>Actinomycetes</taxon>
        <taxon>Streptosporangiales</taxon>
        <taxon>Streptosporangiaceae</taxon>
        <taxon>Nonomuraea</taxon>
    </lineage>
</organism>
<keyword evidence="2" id="KW-1185">Reference proteome</keyword>
<dbReference type="RefSeq" id="WP_181611235.1">
    <property type="nucleotide sequence ID" value="NZ_BAABAM010000003.1"/>
</dbReference>
<evidence type="ECO:0000313" key="1">
    <source>
        <dbReference type="EMBL" id="MBA2892464.1"/>
    </source>
</evidence>